<name>A0AAV7SLQ7_PLEWA</name>
<proteinExistence type="predicted"/>
<protein>
    <submittedName>
        <fullName evidence="1">Uncharacterized protein</fullName>
    </submittedName>
</protein>
<keyword evidence="2" id="KW-1185">Reference proteome</keyword>
<gene>
    <name evidence="1" type="ORF">NDU88_005418</name>
</gene>
<dbReference type="Proteomes" id="UP001066276">
    <property type="component" value="Chromosome 4_2"/>
</dbReference>
<reference evidence="1" key="1">
    <citation type="journal article" date="2022" name="bioRxiv">
        <title>Sequencing and chromosome-scale assembly of the giantPleurodeles waltlgenome.</title>
        <authorList>
            <person name="Brown T."/>
            <person name="Elewa A."/>
            <person name="Iarovenko S."/>
            <person name="Subramanian E."/>
            <person name="Araus A.J."/>
            <person name="Petzold A."/>
            <person name="Susuki M."/>
            <person name="Suzuki K.-i.T."/>
            <person name="Hayashi T."/>
            <person name="Toyoda A."/>
            <person name="Oliveira C."/>
            <person name="Osipova E."/>
            <person name="Leigh N.D."/>
            <person name="Simon A."/>
            <person name="Yun M.H."/>
        </authorList>
    </citation>
    <scope>NUCLEOTIDE SEQUENCE</scope>
    <source>
        <strain evidence="1">20211129_DDA</strain>
        <tissue evidence="1">Liver</tissue>
    </source>
</reference>
<feature type="non-terminal residue" evidence="1">
    <location>
        <position position="1"/>
    </location>
</feature>
<sequence length="67" mass="7189">SPFELVPSCKCFASCSNFSQGVNVVVSGFEALLVTFLSNHGIPTITPTIIIAHTIPIIRLNQPHTLP</sequence>
<organism evidence="1 2">
    <name type="scientific">Pleurodeles waltl</name>
    <name type="common">Iberian ribbed newt</name>
    <dbReference type="NCBI Taxonomy" id="8319"/>
    <lineage>
        <taxon>Eukaryota</taxon>
        <taxon>Metazoa</taxon>
        <taxon>Chordata</taxon>
        <taxon>Craniata</taxon>
        <taxon>Vertebrata</taxon>
        <taxon>Euteleostomi</taxon>
        <taxon>Amphibia</taxon>
        <taxon>Batrachia</taxon>
        <taxon>Caudata</taxon>
        <taxon>Salamandroidea</taxon>
        <taxon>Salamandridae</taxon>
        <taxon>Pleurodelinae</taxon>
        <taxon>Pleurodeles</taxon>
    </lineage>
</organism>
<evidence type="ECO:0000313" key="2">
    <source>
        <dbReference type="Proteomes" id="UP001066276"/>
    </source>
</evidence>
<dbReference type="AlphaFoldDB" id="A0AAV7SLQ7"/>
<comment type="caution">
    <text evidence="1">The sequence shown here is derived from an EMBL/GenBank/DDBJ whole genome shotgun (WGS) entry which is preliminary data.</text>
</comment>
<evidence type="ECO:0000313" key="1">
    <source>
        <dbReference type="EMBL" id="KAJ1164988.1"/>
    </source>
</evidence>
<accession>A0AAV7SLQ7</accession>
<dbReference type="EMBL" id="JANPWB010000008">
    <property type="protein sequence ID" value="KAJ1164988.1"/>
    <property type="molecule type" value="Genomic_DNA"/>
</dbReference>
<feature type="non-terminal residue" evidence="1">
    <location>
        <position position="67"/>
    </location>
</feature>